<organism evidence="2 3">
    <name type="scientific">Liquidambar formosana</name>
    <name type="common">Formosan gum</name>
    <dbReference type="NCBI Taxonomy" id="63359"/>
    <lineage>
        <taxon>Eukaryota</taxon>
        <taxon>Viridiplantae</taxon>
        <taxon>Streptophyta</taxon>
        <taxon>Embryophyta</taxon>
        <taxon>Tracheophyta</taxon>
        <taxon>Spermatophyta</taxon>
        <taxon>Magnoliopsida</taxon>
        <taxon>eudicotyledons</taxon>
        <taxon>Gunneridae</taxon>
        <taxon>Pentapetalae</taxon>
        <taxon>Saxifragales</taxon>
        <taxon>Altingiaceae</taxon>
        <taxon>Liquidambar</taxon>
    </lineage>
</organism>
<dbReference type="PANTHER" id="PTHR15600">
    <property type="entry name" value="SACSIN"/>
    <property type="match status" value="1"/>
</dbReference>
<keyword evidence="3" id="KW-1185">Reference proteome</keyword>
<dbReference type="GO" id="GO:0030544">
    <property type="term" value="F:Hsp70 protein binding"/>
    <property type="evidence" value="ECO:0007669"/>
    <property type="project" value="TreeGrafter"/>
</dbReference>
<gene>
    <name evidence="2" type="ORF">L1049_022149</name>
</gene>
<dbReference type="PANTHER" id="PTHR15600:SF42">
    <property type="entry name" value="SACSIN"/>
    <property type="match status" value="1"/>
</dbReference>
<evidence type="ECO:0000259" key="1">
    <source>
        <dbReference type="Pfam" id="PF25794"/>
    </source>
</evidence>
<comment type="caution">
    <text evidence="2">The sequence shown here is derived from an EMBL/GenBank/DDBJ whole genome shotgun (WGS) entry which is preliminary data.</text>
</comment>
<reference evidence="2 3" key="1">
    <citation type="journal article" date="2024" name="Plant J.">
        <title>Genome sequences and population genomics reveal climatic adaptation and genomic divergence between two closely related sweetgum species.</title>
        <authorList>
            <person name="Xu W.Q."/>
            <person name="Ren C.Q."/>
            <person name="Zhang X.Y."/>
            <person name="Comes H.P."/>
            <person name="Liu X.H."/>
            <person name="Li Y.G."/>
            <person name="Kettle C.J."/>
            <person name="Jalonen R."/>
            <person name="Gaisberger H."/>
            <person name="Ma Y.Z."/>
            <person name="Qiu Y.X."/>
        </authorList>
    </citation>
    <scope>NUCLEOTIDE SEQUENCE [LARGE SCALE GENOMIC DNA]</scope>
    <source>
        <strain evidence="2">Hangzhou</strain>
    </source>
</reference>
<name>A0AAP0RDD7_LIQFO</name>
<dbReference type="Pfam" id="PF25794">
    <property type="entry name" value="SACS"/>
    <property type="match status" value="1"/>
</dbReference>
<dbReference type="AlphaFoldDB" id="A0AAP0RDD7"/>
<dbReference type="InterPro" id="IPR058210">
    <property type="entry name" value="SACS/Nov_dom"/>
</dbReference>
<dbReference type="Proteomes" id="UP001415857">
    <property type="component" value="Unassembled WGS sequence"/>
</dbReference>
<feature type="domain" description="Sacsin/Nov" evidence="1">
    <location>
        <begin position="938"/>
        <end position="1161"/>
    </location>
</feature>
<dbReference type="InterPro" id="IPR052972">
    <property type="entry name" value="Sacsin_chaperone_reg"/>
</dbReference>
<proteinExistence type="predicted"/>
<dbReference type="EMBL" id="JBBPBK010000011">
    <property type="protein sequence ID" value="KAK9274895.1"/>
    <property type="molecule type" value="Genomic_DNA"/>
</dbReference>
<accession>A0AAP0RDD7</accession>
<evidence type="ECO:0000313" key="2">
    <source>
        <dbReference type="EMBL" id="KAK9274895.1"/>
    </source>
</evidence>
<protein>
    <recommendedName>
        <fullName evidence="1">Sacsin/Nov domain-containing protein</fullName>
    </recommendedName>
</protein>
<sequence length="1217" mass="138068">MVRKLYIFIADFGLRVLYTKARGGQWISTKQAIFPDFTFSKAHELVEALSDAGLPLVTVSKPLVQRFMEFCPSLHFLTSGLLRTLLIRRKRGFKDRNAMILTLEYCLLDLKIPVQSDDLYGLPLIPLANGLFTTFDKKGIGERVYIARGVEFGLLKDSIPHQLVDCGIPDGVHGKLCDIAQSEESNVSFLTCELLEKLFFKLLPAEWQHAKRVTWVPGQQGQPSLEWVTLLWSYLKSYCDDLSMFYKWPILPVRNNYLFQLVENSNVIQDDGWSENMSSLLLKVGCQFLRHDLQMEHPQLKNYVQSPTATGILNALVAVAGTPDKIEGLFSDTLEGELHELRSFVLQSKWFFEDHMDDIHIDIMKKIPMFESCQSRKLVSLSKPIKWLKPDGVREDLLDDNFVRTESEREKIILSRYLEIREPSRAEFYKEYVLNRMSEFLSQEGALSAILHDVKLLIEEDISIKATLSTTPFVLATNGSWEQPSRLYDPRVPELQKVLHREVFFPSDKFSDSETLETLVSLGLRRTLGFTGLLDCARSVSMLHDSRDSETLSYARKLLVFLDALTFKLATEEGEGNCDELGNTMFCQNSNVADGDTEYADFTGNKKCYEGDLDIDLLVGNLIQDKSEEEFWSEMKAIAWCPVYADPPLQGLPWLKSSNQVAAPINVRPKSQMWMVSSMMHILDGECSVYLQCKLGWMDCPDIDVLSTQIIELSKSYGQLKLNSLVEPVFDAALQKGIQLLYSKLQEYIGTDDFLVLKNAFSGVSWVWIGDDFVSPSALAFDSPVKFSPYLYVVPSELSEFRDLLLQLGVRLSFDILDYFHVLTRLQNDLKGFPLSTDQLSFVHCVLEAVADCYMDKPLFEASHTPLLMPDSSGVLMCAGDLVYNDAPWMENNTIVGKHFVHPSISNDLANRLGVQSLRCLSLVDEEMTKDLPCMDYARINELLALYGNNDFLLFDLLELADCCKAKKLHLIFDKREHPRQSLLQHNLGEFQGPALVAILEGASLNREEVSSLQLLPPWRLRGDTLNYGLGLLSCYFICDLPSIVSGGYFYMFDPHGLVFSVPSSRVPAAKMFSLMGTNLTERFHDQFHTMLIGQNMPWSLADSTVIRMPLSSECMKDGLEIGLKRIKQIFDRFLEHSSRTLLFLKSVVQVSLSTWEEGNLLPCQDYSVCIDSSSAIMRNPFSEKKWRKFQISRLFGSSNAAVKLQVIDVNLYQGGS</sequence>
<evidence type="ECO:0000313" key="3">
    <source>
        <dbReference type="Proteomes" id="UP001415857"/>
    </source>
</evidence>